<evidence type="ECO:0000256" key="1">
    <source>
        <dbReference type="SAM" id="SignalP"/>
    </source>
</evidence>
<gene>
    <name evidence="2" type="ORF">L3Y34_002952</name>
</gene>
<evidence type="ECO:0000313" key="3">
    <source>
        <dbReference type="Proteomes" id="UP000827892"/>
    </source>
</evidence>
<protein>
    <submittedName>
        <fullName evidence="2">Uncharacterized protein</fullName>
    </submittedName>
</protein>
<accession>A0AAE9AB27</accession>
<dbReference type="EMBL" id="CP090894">
    <property type="protein sequence ID" value="ULT93116.1"/>
    <property type="molecule type" value="Genomic_DNA"/>
</dbReference>
<evidence type="ECO:0000313" key="2">
    <source>
        <dbReference type="EMBL" id="ULT93116.1"/>
    </source>
</evidence>
<feature type="signal peptide" evidence="1">
    <location>
        <begin position="1"/>
        <end position="21"/>
    </location>
</feature>
<keyword evidence="1" id="KW-0732">Signal</keyword>
<feature type="chain" id="PRO_5042019086" evidence="1">
    <location>
        <begin position="22"/>
        <end position="162"/>
    </location>
</feature>
<proteinExistence type="predicted"/>
<sequence>MIWKIFNLIFIISYCFSETKGAATCDSKCNFHNDLIPQTIGSFPKDCPTDTYDPSTFQPDIRRPCIEGVQEKCLALFKHGGSMFSQNNKDNFEDSVSSYGKKSYLRTLQLIKEKSSSTTPSHGNIDFDTEHTTILQYLKSQGFNAGRMPPNPVVTDDMIMGN</sequence>
<dbReference type="AlphaFoldDB" id="A0AAE9AB27"/>
<organism evidence="2 3">
    <name type="scientific">Caenorhabditis briggsae</name>
    <dbReference type="NCBI Taxonomy" id="6238"/>
    <lineage>
        <taxon>Eukaryota</taxon>
        <taxon>Metazoa</taxon>
        <taxon>Ecdysozoa</taxon>
        <taxon>Nematoda</taxon>
        <taxon>Chromadorea</taxon>
        <taxon>Rhabditida</taxon>
        <taxon>Rhabditina</taxon>
        <taxon>Rhabditomorpha</taxon>
        <taxon>Rhabditoidea</taxon>
        <taxon>Rhabditidae</taxon>
        <taxon>Peloderinae</taxon>
        <taxon>Caenorhabditis</taxon>
    </lineage>
</organism>
<dbReference type="Proteomes" id="UP000827892">
    <property type="component" value="Chromosome IV"/>
</dbReference>
<name>A0AAE9AB27_CAEBR</name>
<reference evidence="2 3" key="1">
    <citation type="submission" date="2022-05" db="EMBL/GenBank/DDBJ databases">
        <title>Chromosome-level reference genomes for two strains of Caenorhabditis briggsae: an improved platform for comparative genomics.</title>
        <authorList>
            <person name="Stevens L."/>
            <person name="Andersen E.C."/>
        </authorList>
    </citation>
    <scope>NUCLEOTIDE SEQUENCE [LARGE SCALE GENOMIC DNA]</scope>
    <source>
        <strain evidence="2">QX1410_ONT</strain>
        <tissue evidence="2">Whole-organism</tissue>
    </source>
</reference>